<feature type="transmembrane region" description="Helical" evidence="1">
    <location>
        <begin position="231"/>
        <end position="252"/>
    </location>
</feature>
<dbReference type="WBParaSite" id="L893_g21054.t1">
    <property type="protein sequence ID" value="L893_g21054.t1"/>
    <property type="gene ID" value="L893_g21054"/>
</dbReference>
<keyword evidence="2" id="KW-1185">Reference proteome</keyword>
<feature type="transmembrane region" description="Helical" evidence="1">
    <location>
        <begin position="91"/>
        <end position="114"/>
    </location>
</feature>
<feature type="transmembrane region" description="Helical" evidence="1">
    <location>
        <begin position="134"/>
        <end position="156"/>
    </location>
</feature>
<keyword evidence="1" id="KW-0812">Transmembrane</keyword>
<evidence type="ECO:0000313" key="2">
    <source>
        <dbReference type="Proteomes" id="UP000095287"/>
    </source>
</evidence>
<evidence type="ECO:0000313" key="3">
    <source>
        <dbReference type="WBParaSite" id="L893_g21054.t1"/>
    </source>
</evidence>
<feature type="transmembrane region" description="Helical" evidence="1">
    <location>
        <begin position="44"/>
        <end position="62"/>
    </location>
</feature>
<keyword evidence="1" id="KW-0472">Membrane</keyword>
<dbReference type="InterPro" id="IPR019422">
    <property type="entry name" value="7TM_GPCR_serpentine_rcpt_Srh"/>
</dbReference>
<feature type="transmembrane region" description="Helical" evidence="1">
    <location>
        <begin position="187"/>
        <end position="210"/>
    </location>
</feature>
<accession>A0A1I7YZD7</accession>
<evidence type="ECO:0000256" key="1">
    <source>
        <dbReference type="SAM" id="Phobius"/>
    </source>
</evidence>
<feature type="transmembrane region" description="Helical" evidence="1">
    <location>
        <begin position="12"/>
        <end position="32"/>
    </location>
</feature>
<proteinExistence type="predicted"/>
<dbReference type="Gene3D" id="1.20.1070.10">
    <property type="entry name" value="Rhodopsin 7-helix transmembrane proteins"/>
    <property type="match status" value="1"/>
</dbReference>
<dbReference type="AlphaFoldDB" id="A0A1I7YZD7"/>
<organism evidence="2 3">
    <name type="scientific">Steinernema glaseri</name>
    <dbReference type="NCBI Taxonomy" id="37863"/>
    <lineage>
        <taxon>Eukaryota</taxon>
        <taxon>Metazoa</taxon>
        <taxon>Ecdysozoa</taxon>
        <taxon>Nematoda</taxon>
        <taxon>Chromadorea</taxon>
        <taxon>Rhabditida</taxon>
        <taxon>Tylenchina</taxon>
        <taxon>Panagrolaimomorpha</taxon>
        <taxon>Strongyloidoidea</taxon>
        <taxon>Steinernematidae</taxon>
        <taxon>Steinernema</taxon>
    </lineage>
</organism>
<dbReference type="Proteomes" id="UP000095287">
    <property type="component" value="Unplaced"/>
</dbReference>
<protein>
    <submittedName>
        <fullName evidence="3">G_PROTEIN_RECEP_F1_2 domain-containing protein</fullName>
    </submittedName>
</protein>
<dbReference type="SUPFAM" id="SSF81321">
    <property type="entry name" value="Family A G protein-coupled receptor-like"/>
    <property type="match status" value="1"/>
</dbReference>
<dbReference type="Pfam" id="PF10318">
    <property type="entry name" value="7TM_GPCR_Srh"/>
    <property type="match status" value="1"/>
</dbReference>
<name>A0A1I7YZD7_9BILA</name>
<reference evidence="3" key="1">
    <citation type="submission" date="2016-11" db="UniProtKB">
        <authorList>
            <consortium name="WormBaseParasite"/>
        </authorList>
    </citation>
    <scope>IDENTIFICATION</scope>
</reference>
<sequence>MDEDFAYFYNRLLDLTALGSTITKPFCLYIIIAKTPKYMRTVSYFILSELGWIFIANFLYTLGHPLPMMPAVCFRLDGMVASLLKTEEQRAMYFGAIAFTVVNSCLSFLTTFFYRYVSLAFPETTARIHKAWGFLCCVVLNAVASIIVVFLFHIWWLPSSQYPGGEVPENMPNIFCYKPEGVQIVLNAYFCYAVFGIVTIFVVLLGGLCVRELWVKKNTMSKTTLFLQKEVVKNLLIITGSAMSIGSLPLMVVSYRKAVVDLARSMRQAFKRVIQPRPEKAASITLFNHVKCVKY</sequence>
<keyword evidence="1" id="KW-1133">Transmembrane helix</keyword>